<dbReference type="InterPro" id="IPR000086">
    <property type="entry name" value="NUDIX_hydrolase_dom"/>
</dbReference>
<dbReference type="PANTHER" id="PTHR43046">
    <property type="entry name" value="GDP-MANNOSE MANNOSYL HYDROLASE"/>
    <property type="match status" value="1"/>
</dbReference>
<feature type="domain" description="Nudix hydrolase" evidence="3">
    <location>
        <begin position="5"/>
        <end position="138"/>
    </location>
</feature>
<keyword evidence="2" id="KW-0378">Hydrolase</keyword>
<dbReference type="PANTHER" id="PTHR43046:SF14">
    <property type="entry name" value="MUTT_NUDIX FAMILY PROTEIN"/>
    <property type="match status" value="1"/>
</dbReference>
<sequence>MSRTTNIPASYLVLIQNEKILLLQRKNTGYRDGDYSLIAGHAEEGESFSQALLREAREEAGIILDPADIQTVHIMHRNSDDSVRLDAFFTSSRWKGEIQNREPDKCSDLSWFPLEDLPKNTIPYIKEALDHIQKGVFYSEYGW</sequence>
<dbReference type="EMBL" id="CP036150">
    <property type="protein sequence ID" value="QEN06917.1"/>
    <property type="molecule type" value="Genomic_DNA"/>
</dbReference>
<evidence type="ECO:0000256" key="1">
    <source>
        <dbReference type="ARBA" id="ARBA00001946"/>
    </source>
</evidence>
<dbReference type="InterPro" id="IPR015797">
    <property type="entry name" value="NUDIX_hydrolase-like_dom_sf"/>
</dbReference>
<dbReference type="KEGG" id="ock:EXM22_02495"/>
<dbReference type="SUPFAM" id="SSF55811">
    <property type="entry name" value="Nudix"/>
    <property type="match status" value="1"/>
</dbReference>
<name>A0A5C1QHE1_9SPIO</name>
<dbReference type="PROSITE" id="PS00893">
    <property type="entry name" value="NUDIX_BOX"/>
    <property type="match status" value="1"/>
</dbReference>
<protein>
    <submittedName>
        <fullName evidence="4">NUDIX domain-containing protein</fullName>
    </submittedName>
</protein>
<organism evidence="4 5">
    <name type="scientific">Oceanispirochaeta crateris</name>
    <dbReference type="NCBI Taxonomy" id="2518645"/>
    <lineage>
        <taxon>Bacteria</taxon>
        <taxon>Pseudomonadati</taxon>
        <taxon>Spirochaetota</taxon>
        <taxon>Spirochaetia</taxon>
        <taxon>Spirochaetales</taxon>
        <taxon>Spirochaetaceae</taxon>
        <taxon>Oceanispirochaeta</taxon>
    </lineage>
</organism>
<dbReference type="GO" id="GO:0016787">
    <property type="term" value="F:hydrolase activity"/>
    <property type="evidence" value="ECO:0007669"/>
    <property type="project" value="UniProtKB-KW"/>
</dbReference>
<dbReference type="OrthoDB" id="9804563at2"/>
<dbReference type="Proteomes" id="UP000324209">
    <property type="component" value="Chromosome"/>
</dbReference>
<proteinExistence type="predicted"/>
<dbReference type="PROSITE" id="PS51462">
    <property type="entry name" value="NUDIX"/>
    <property type="match status" value="1"/>
</dbReference>
<dbReference type="Pfam" id="PF00293">
    <property type="entry name" value="NUDIX"/>
    <property type="match status" value="1"/>
</dbReference>
<evidence type="ECO:0000313" key="4">
    <source>
        <dbReference type="EMBL" id="QEN06917.1"/>
    </source>
</evidence>
<keyword evidence="5" id="KW-1185">Reference proteome</keyword>
<accession>A0A5C1QHE1</accession>
<dbReference type="AlphaFoldDB" id="A0A5C1QHE1"/>
<dbReference type="RefSeq" id="WP_149484999.1">
    <property type="nucleotide sequence ID" value="NZ_CP036150.1"/>
</dbReference>
<dbReference type="InterPro" id="IPR020084">
    <property type="entry name" value="NUDIX_hydrolase_CS"/>
</dbReference>
<evidence type="ECO:0000313" key="5">
    <source>
        <dbReference type="Proteomes" id="UP000324209"/>
    </source>
</evidence>
<comment type="cofactor">
    <cofactor evidence="1">
        <name>Mg(2+)</name>
        <dbReference type="ChEBI" id="CHEBI:18420"/>
    </cofactor>
</comment>
<reference evidence="4 5" key="1">
    <citation type="submission" date="2019-02" db="EMBL/GenBank/DDBJ databases">
        <title>Complete Genome Sequence and Methylome Analysis of free living Spirochaetas.</title>
        <authorList>
            <person name="Fomenkov A."/>
            <person name="Dubinina G."/>
            <person name="Leshcheva N."/>
            <person name="Mikheeva N."/>
            <person name="Grabovich M."/>
            <person name="Vincze T."/>
            <person name="Roberts R.J."/>
        </authorList>
    </citation>
    <scope>NUCLEOTIDE SEQUENCE [LARGE SCALE GENOMIC DNA]</scope>
    <source>
        <strain evidence="4 5">K2</strain>
    </source>
</reference>
<evidence type="ECO:0000256" key="2">
    <source>
        <dbReference type="ARBA" id="ARBA00022801"/>
    </source>
</evidence>
<evidence type="ECO:0000259" key="3">
    <source>
        <dbReference type="PROSITE" id="PS51462"/>
    </source>
</evidence>
<dbReference type="CDD" id="cd04683">
    <property type="entry name" value="NUDIX_Hydrolase"/>
    <property type="match status" value="1"/>
</dbReference>
<dbReference type="Gene3D" id="3.90.79.10">
    <property type="entry name" value="Nucleoside Triphosphate Pyrophosphohydrolase"/>
    <property type="match status" value="1"/>
</dbReference>
<gene>
    <name evidence="4" type="ORF">EXM22_02495</name>
</gene>